<keyword evidence="1" id="KW-0732">Signal</keyword>
<dbReference type="InterPro" id="IPR012373">
    <property type="entry name" value="Ferrdict_sens_TM"/>
</dbReference>
<dbReference type="AlphaFoldDB" id="A0A2R3Q9K9"/>
<dbReference type="Pfam" id="PF01476">
    <property type="entry name" value="LysM"/>
    <property type="match status" value="1"/>
</dbReference>
<dbReference type="InterPro" id="IPR018392">
    <property type="entry name" value="LysM"/>
</dbReference>
<evidence type="ECO:0000259" key="2">
    <source>
        <dbReference type="PROSITE" id="PS51782"/>
    </source>
</evidence>
<dbReference type="PANTHER" id="PTHR30273:SF2">
    <property type="entry name" value="PROTEIN FECR"/>
    <property type="match status" value="1"/>
</dbReference>
<evidence type="ECO:0000256" key="1">
    <source>
        <dbReference type="SAM" id="SignalP"/>
    </source>
</evidence>
<dbReference type="Pfam" id="PF04773">
    <property type="entry name" value="FecR"/>
    <property type="match status" value="1"/>
</dbReference>
<dbReference type="RefSeq" id="WP_106682953.1">
    <property type="nucleotide sequence ID" value="NZ_CP027667.1"/>
</dbReference>
<organism evidence="3 4">
    <name type="scientific">Melaminivora suipulveris</name>
    <dbReference type="NCBI Taxonomy" id="2109913"/>
    <lineage>
        <taxon>Bacteria</taxon>
        <taxon>Pseudomonadati</taxon>
        <taxon>Pseudomonadota</taxon>
        <taxon>Betaproteobacteria</taxon>
        <taxon>Burkholderiales</taxon>
        <taxon>Comamonadaceae</taxon>
        <taxon>Melaminivora</taxon>
    </lineage>
</organism>
<dbReference type="PIRSF" id="PIRSF029644">
    <property type="entry name" value="UCP029644"/>
    <property type="match status" value="1"/>
</dbReference>
<evidence type="ECO:0000313" key="3">
    <source>
        <dbReference type="EMBL" id="AVO48473.1"/>
    </source>
</evidence>
<name>A0A2R3Q9K9_9BURK</name>
<feature type="chain" id="PRO_5015315451" evidence="1">
    <location>
        <begin position="37"/>
        <end position="573"/>
    </location>
</feature>
<reference evidence="3 4" key="1">
    <citation type="submission" date="2018-03" db="EMBL/GenBank/DDBJ databases">
        <title>Genome sequencing of Melaminivora sp.</title>
        <authorList>
            <person name="Kim S.-J."/>
            <person name="Heo J."/>
            <person name="Ahn J.-H."/>
            <person name="Kwon S.-W."/>
        </authorList>
    </citation>
    <scope>NUCLEOTIDE SEQUENCE [LARGE SCALE GENOMIC DNA]</scope>
    <source>
        <strain evidence="3 4">SC2-9</strain>
    </source>
</reference>
<dbReference type="EMBL" id="CP027667">
    <property type="protein sequence ID" value="AVO48473.1"/>
    <property type="molecule type" value="Genomic_DNA"/>
</dbReference>
<keyword evidence="4" id="KW-1185">Reference proteome</keyword>
<dbReference type="InterPro" id="IPR006860">
    <property type="entry name" value="FecR"/>
</dbReference>
<dbReference type="SMART" id="SM00257">
    <property type="entry name" value="LysM"/>
    <property type="match status" value="1"/>
</dbReference>
<dbReference type="InterPro" id="IPR036779">
    <property type="entry name" value="LysM_dom_sf"/>
</dbReference>
<dbReference type="Proteomes" id="UP000237925">
    <property type="component" value="Chromosome"/>
</dbReference>
<dbReference type="PANTHER" id="PTHR30273">
    <property type="entry name" value="PERIPLASMIC SIGNAL SENSOR AND SIGMA FACTOR ACTIVATOR FECR-RELATED"/>
    <property type="match status" value="1"/>
</dbReference>
<dbReference type="KEGG" id="mela:C6568_03755"/>
<dbReference type="GO" id="GO:0016989">
    <property type="term" value="F:sigma factor antagonist activity"/>
    <property type="evidence" value="ECO:0007669"/>
    <property type="project" value="TreeGrafter"/>
</dbReference>
<proteinExistence type="predicted"/>
<sequence length="573" mass="59336">MDADARQRQRRRRPRGAVAAGAALCLPLLAWAPAHAQDAADIAHRVQPGDTLIALSLHYLGDARAWPQLQRINRVGDPRRLVPGSVLTIPARLLPASSAQVLFATGNARLTPPGSAAPQPASAGQTVPEGARLQAAEGGFISVRLADGTVVRIHADSDVQVRQLRRRGRAGDAQSIWQLHRGSVEPSVPPSGDGARRFEIRTPGASTAVRGTRFTVALAPDGRTLAAVTEGSVAVAPAAQAPRQAGETLAGGQGLAVSADGRVGARRPLLPPPGLAAIPAALGDADFLRLPLAPVAGAAAYLVQVARDGDFTAIVHSQVSPSAQVQLAALDDGRYHLSARAIDAEGLPGQPAQRGITVKAHPIAPLLQAPAAGAVMARGAGELSCTEVTGAVRYRIQVARAEGFAAPVLDETRTGRCALAVAALAPGAYQWRAASLRELPGGALDQGPFGDAQPFVVAQAPDAPAAGDIEVEDTSATLRLRWPGHAGGHYRLQVSAAADFEPLLVDQELAEPAWSANRLAPGRYHLRIRTLDASGLASGFSTPRQFVLPQRSAVRSGFGLPVVSGDGQPLAQP</sequence>
<dbReference type="PROSITE" id="PS51782">
    <property type="entry name" value="LYSM"/>
    <property type="match status" value="1"/>
</dbReference>
<evidence type="ECO:0000313" key="4">
    <source>
        <dbReference type="Proteomes" id="UP000237925"/>
    </source>
</evidence>
<dbReference type="Gene3D" id="2.60.40.10">
    <property type="entry name" value="Immunoglobulins"/>
    <property type="match status" value="2"/>
</dbReference>
<dbReference type="InterPro" id="IPR013783">
    <property type="entry name" value="Ig-like_fold"/>
</dbReference>
<dbReference type="OrthoDB" id="9813091at2"/>
<protein>
    <submittedName>
        <fullName evidence="3">Iron dicitrate transport regulator FecR</fullName>
    </submittedName>
</protein>
<accession>A0A2R3Q9K9</accession>
<feature type="domain" description="LysM" evidence="2">
    <location>
        <begin position="42"/>
        <end position="89"/>
    </location>
</feature>
<feature type="signal peptide" evidence="1">
    <location>
        <begin position="1"/>
        <end position="36"/>
    </location>
</feature>
<dbReference type="Gene3D" id="2.60.120.1440">
    <property type="match status" value="1"/>
</dbReference>
<dbReference type="SUPFAM" id="SSF54106">
    <property type="entry name" value="LysM domain"/>
    <property type="match status" value="1"/>
</dbReference>
<dbReference type="Gene3D" id="3.10.350.10">
    <property type="entry name" value="LysM domain"/>
    <property type="match status" value="1"/>
</dbReference>
<gene>
    <name evidence="3" type="ORF">C6568_03755</name>
</gene>
<dbReference type="CDD" id="cd00118">
    <property type="entry name" value="LysM"/>
    <property type="match status" value="1"/>
</dbReference>
<dbReference type="InterPro" id="IPR016930">
    <property type="entry name" value="UCP029644"/>
</dbReference>